<dbReference type="OrthoDB" id="5738083at2"/>
<name>A0A502D4H8_9MICO</name>
<dbReference type="GO" id="GO:0005829">
    <property type="term" value="C:cytosol"/>
    <property type="evidence" value="ECO:0007669"/>
    <property type="project" value="TreeGrafter"/>
</dbReference>
<evidence type="ECO:0000313" key="2">
    <source>
        <dbReference type="EMBL" id="TPG19834.1"/>
    </source>
</evidence>
<dbReference type="EC" id="1.-.-.-" evidence="2"/>
<dbReference type="NCBIfam" id="TIGR03666">
    <property type="entry name" value="Rv2061_F420"/>
    <property type="match status" value="1"/>
</dbReference>
<dbReference type="PANTHER" id="PTHR35176:SF11">
    <property type="entry name" value="PYRIDOXAMINE 5'-PHOSPHATE OXIDASE FAMILY PROTEIN"/>
    <property type="match status" value="1"/>
</dbReference>
<dbReference type="GO" id="GO:0016627">
    <property type="term" value="F:oxidoreductase activity, acting on the CH-CH group of donors"/>
    <property type="evidence" value="ECO:0007669"/>
    <property type="project" value="TreeGrafter"/>
</dbReference>
<dbReference type="InterPro" id="IPR019965">
    <property type="entry name" value="PPOX_F420-dep_Rv2061_put"/>
</dbReference>
<dbReference type="InterPro" id="IPR012349">
    <property type="entry name" value="Split_barrel_FMN-bd"/>
</dbReference>
<evidence type="ECO:0000313" key="3">
    <source>
        <dbReference type="Proteomes" id="UP000317722"/>
    </source>
</evidence>
<dbReference type="GO" id="GO:0070967">
    <property type="term" value="F:coenzyme F420 binding"/>
    <property type="evidence" value="ECO:0007669"/>
    <property type="project" value="TreeGrafter"/>
</dbReference>
<protein>
    <submittedName>
        <fullName evidence="2">PPOX class F420-dependent oxidoreductase</fullName>
        <ecNumber evidence="2">1.-.-.-</ecNumber>
    </submittedName>
</protein>
<sequence>MASLGEEKFVSLTTFRKSGVGVPTTVWVGRDGDSLVVTTPSGSGKVKRLRNDERIELRPSSRRGTVNTSVPPVAGVAEVVEGFGATARLGEVMGAKYGLEYRIVMGVERLLRRGAPQRVMLRITPAADAA</sequence>
<dbReference type="AlphaFoldDB" id="A0A502D4H8"/>
<dbReference type="Gene3D" id="2.30.110.10">
    <property type="entry name" value="Electron Transport, Fmn-binding Protein, Chain A"/>
    <property type="match status" value="1"/>
</dbReference>
<keyword evidence="3" id="KW-1185">Reference proteome</keyword>
<dbReference type="SUPFAM" id="SSF50475">
    <property type="entry name" value="FMN-binding split barrel"/>
    <property type="match status" value="1"/>
</dbReference>
<keyword evidence="1 2" id="KW-0560">Oxidoreductase</keyword>
<dbReference type="Proteomes" id="UP000317722">
    <property type="component" value="Unassembled WGS sequence"/>
</dbReference>
<proteinExistence type="predicted"/>
<dbReference type="PANTHER" id="PTHR35176">
    <property type="entry name" value="HEME OXYGENASE HI_0854-RELATED"/>
    <property type="match status" value="1"/>
</dbReference>
<dbReference type="InterPro" id="IPR052019">
    <property type="entry name" value="F420H2_bilvrd_red/Heme_oxyg"/>
</dbReference>
<dbReference type="EMBL" id="RCZM01000001">
    <property type="protein sequence ID" value="TPG19834.1"/>
    <property type="molecule type" value="Genomic_DNA"/>
</dbReference>
<organism evidence="2 3">
    <name type="scientific">Pedococcus bigeumensis</name>
    <dbReference type="NCBI Taxonomy" id="433644"/>
    <lineage>
        <taxon>Bacteria</taxon>
        <taxon>Bacillati</taxon>
        <taxon>Actinomycetota</taxon>
        <taxon>Actinomycetes</taxon>
        <taxon>Micrococcales</taxon>
        <taxon>Intrasporangiaceae</taxon>
        <taxon>Pedococcus</taxon>
    </lineage>
</organism>
<comment type="caution">
    <text evidence="2">The sequence shown here is derived from an EMBL/GenBank/DDBJ whole genome shotgun (WGS) entry which is preliminary data.</text>
</comment>
<evidence type="ECO:0000256" key="1">
    <source>
        <dbReference type="ARBA" id="ARBA00023002"/>
    </source>
</evidence>
<reference evidence="2 3" key="1">
    <citation type="journal article" date="2019" name="Environ. Microbiol.">
        <title>Species interactions and distinct microbial communities in high Arctic permafrost affected cryosols are associated with the CH4 and CO2 gas fluxes.</title>
        <authorList>
            <person name="Altshuler I."/>
            <person name="Hamel J."/>
            <person name="Turney S."/>
            <person name="Magnuson E."/>
            <person name="Levesque R."/>
            <person name="Greer C."/>
            <person name="Whyte L.G."/>
        </authorList>
    </citation>
    <scope>NUCLEOTIDE SEQUENCE [LARGE SCALE GENOMIC DNA]</scope>
    <source>
        <strain evidence="2 3">S9.3A</strain>
    </source>
</reference>
<accession>A0A502D4H8</accession>
<gene>
    <name evidence="2" type="ORF">EAH86_01945</name>
</gene>